<dbReference type="STRING" id="2512241.A0A553IDV2"/>
<dbReference type="Proteomes" id="UP000319160">
    <property type="component" value="Unassembled WGS sequence"/>
</dbReference>
<organism evidence="3 4">
    <name type="scientific">Xylaria flabelliformis</name>
    <dbReference type="NCBI Taxonomy" id="2512241"/>
    <lineage>
        <taxon>Eukaryota</taxon>
        <taxon>Fungi</taxon>
        <taxon>Dikarya</taxon>
        <taxon>Ascomycota</taxon>
        <taxon>Pezizomycotina</taxon>
        <taxon>Sordariomycetes</taxon>
        <taxon>Xylariomycetidae</taxon>
        <taxon>Xylariales</taxon>
        <taxon>Xylariaceae</taxon>
        <taxon>Xylaria</taxon>
    </lineage>
</organism>
<dbReference type="InterPro" id="IPR010730">
    <property type="entry name" value="HET"/>
</dbReference>
<evidence type="ECO:0000313" key="4">
    <source>
        <dbReference type="Proteomes" id="UP000319160"/>
    </source>
</evidence>
<evidence type="ECO:0000259" key="2">
    <source>
        <dbReference type="Pfam" id="PF06985"/>
    </source>
</evidence>
<feature type="region of interest" description="Disordered" evidence="1">
    <location>
        <begin position="229"/>
        <end position="310"/>
    </location>
</feature>
<sequence length="1087" mass="122403">MPHLSSGKARPSIADLEQAALSVIHLMQGVAGLANIRIALIGDLAVKKYLEQPGSCESIEFITTSASPSQVKKTLLSHGRGIIAEKAQAIFYRHPAGWIVEIKITPEWLCPYLPSSAQPVADIKKLPYISLADLFVFKADACGLHESTAGRQRQVRDAGALLELASEHFPLKLEEDKLQKVEEALDTLVDYSPPEYDRRWWERRLGKQQSDKRRSVQDILSELGEGLRLDEEESRRTARRPSVFSLSNRGSESSISSTPSISSQGSTPLSSPPPKMRPRKMSVSGSYPRPRRHTQMDSQPEYQPTPPAHQSFRDINRLFHNAYRSISSYQCALSAYTGSALAIRAKSTMDFPDWPSFFSPTRESITISEAYRLMQSPPSQVTVPKRMLSKVRKLLSLPKCSSCNDLVPQTWRAEEQCYYLDIEIPLSQLRKTAKAGCPTCQIINKGYKHFAKTLNDSAVRRDLHITNSFDYGPTRQDGVMVYCGGATSLALHFHTERDGDSPWPLLGASAWCVSQPSLEYSRRFIEMCFAMCEHYHEKCRLSSRVSNDNSSIDIPDRLLYIGSVAEDVAPALIESAEFIWKTDADKRYIALSHCWGGTLSIKTTKSNYETFKKSIEWSALPKTFQEAINVTRALGVRFIWIDSLCIIQDDFQDWDTQAAKMSSVYQNAYLTLAATGATGSSEGLFQPRSDTYKISGIHNKRPYTIHVRQILDHGPFQAFPNPSLAGERVRELPGMKRAWMLQEQILSPRLVHFTEDELIWECQSDVLCECGFVHLNWKKEIFGFKSHIISSAGDSSKGIANWYATMQSYIPRGLTYDRDRLPAISALAKLFSELGSLGTYYAGIWASEIISGLMWQASQPGRRTHTDRFFDSKPPTWSWASVEFCRIQWQLLDQRYKQKPEAEVLDIACYPSTRDPRGMVSGGYVTLRSKLLALNIKWHSHTETQDPPPGSEGYFVSVRDDTPWPKTIDWAAFKPGDKIEIPSGGPELARFDIQIYPDVPLYSPSEGLESGGRIYFLKMALVSFGSREERAYGLFLREVDPLSEVPVAAPDALRNRRLFRRIGFGVIQSDDVGKELESCPLQIITII</sequence>
<accession>A0A553IDV2</accession>
<keyword evidence="4" id="KW-1185">Reference proteome</keyword>
<feature type="compositionally biased region" description="Low complexity" evidence="1">
    <location>
        <begin position="250"/>
        <end position="268"/>
    </location>
</feature>
<gene>
    <name evidence="3" type="ORF">FHL15_000462</name>
</gene>
<protein>
    <recommendedName>
        <fullName evidence="2">Heterokaryon incompatibility domain-containing protein</fullName>
    </recommendedName>
</protein>
<dbReference type="PANTHER" id="PTHR33112:SF16">
    <property type="entry name" value="HETEROKARYON INCOMPATIBILITY DOMAIN-CONTAINING PROTEIN"/>
    <property type="match status" value="1"/>
</dbReference>
<proteinExistence type="predicted"/>
<reference evidence="4" key="1">
    <citation type="submission" date="2019-06" db="EMBL/GenBank/DDBJ databases">
        <title>Draft genome sequence of the griseofulvin-producing fungus Xylaria cubensis strain G536.</title>
        <authorList>
            <person name="Mead M.E."/>
            <person name="Raja H.A."/>
            <person name="Steenwyk J.L."/>
            <person name="Knowles S.L."/>
            <person name="Oberlies N.H."/>
            <person name="Rokas A."/>
        </authorList>
    </citation>
    <scope>NUCLEOTIDE SEQUENCE [LARGE SCALE GENOMIC DNA]</scope>
    <source>
        <strain evidence="4">G536</strain>
    </source>
</reference>
<name>A0A553IDV2_9PEZI</name>
<dbReference type="Pfam" id="PF06985">
    <property type="entry name" value="HET"/>
    <property type="match status" value="1"/>
</dbReference>
<dbReference type="AlphaFoldDB" id="A0A553IDV2"/>
<comment type="caution">
    <text evidence="3">The sequence shown here is derived from an EMBL/GenBank/DDBJ whole genome shotgun (WGS) entry which is preliminary data.</text>
</comment>
<dbReference type="EMBL" id="VFLP01000002">
    <property type="protein sequence ID" value="TRX98388.1"/>
    <property type="molecule type" value="Genomic_DNA"/>
</dbReference>
<dbReference type="PANTHER" id="PTHR33112">
    <property type="entry name" value="DOMAIN PROTEIN, PUTATIVE-RELATED"/>
    <property type="match status" value="1"/>
</dbReference>
<evidence type="ECO:0000313" key="3">
    <source>
        <dbReference type="EMBL" id="TRX98388.1"/>
    </source>
</evidence>
<evidence type="ECO:0000256" key="1">
    <source>
        <dbReference type="SAM" id="MobiDB-lite"/>
    </source>
</evidence>
<dbReference type="OrthoDB" id="4703082at2759"/>
<feature type="domain" description="Heterokaryon incompatibility" evidence="2">
    <location>
        <begin position="588"/>
        <end position="743"/>
    </location>
</feature>